<dbReference type="GO" id="GO:0046373">
    <property type="term" value="P:L-arabinose metabolic process"/>
    <property type="evidence" value="ECO:0007669"/>
    <property type="project" value="InterPro"/>
</dbReference>
<evidence type="ECO:0000259" key="9">
    <source>
        <dbReference type="SMART" id="SM00813"/>
    </source>
</evidence>
<dbReference type="InterPro" id="IPR017853">
    <property type="entry name" value="GH"/>
</dbReference>
<comment type="catalytic activity">
    <reaction evidence="1">
        <text>Hydrolysis of terminal non-reducing alpha-L-arabinofuranoside residues in alpha-L-arabinosides.</text>
        <dbReference type="EC" id="3.2.1.55"/>
    </reaction>
</comment>
<dbReference type="EMBL" id="BLJN01000006">
    <property type="protein sequence ID" value="GFE83322.1"/>
    <property type="molecule type" value="Genomic_DNA"/>
</dbReference>
<keyword evidence="5" id="KW-0378">Hydrolase</keyword>
<dbReference type="InterPro" id="IPR055235">
    <property type="entry name" value="ASD1_cat"/>
</dbReference>
<dbReference type="InterPro" id="IPR013780">
    <property type="entry name" value="Glyco_hydro_b"/>
</dbReference>
<dbReference type="Pfam" id="PF06964">
    <property type="entry name" value="Alpha-L-AF_C"/>
    <property type="match status" value="1"/>
</dbReference>
<dbReference type="PANTHER" id="PTHR43576">
    <property type="entry name" value="ALPHA-L-ARABINOFURANOSIDASE C-RELATED"/>
    <property type="match status" value="1"/>
</dbReference>
<comment type="similarity">
    <text evidence="2">Belongs to the glycosyl hydrolase 51 family.</text>
</comment>
<evidence type="ECO:0000256" key="8">
    <source>
        <dbReference type="SAM" id="SignalP"/>
    </source>
</evidence>
<dbReference type="EC" id="3.2.1.55" evidence="4"/>
<organism evidence="10 11">
    <name type="scientific">Steroidobacter agaridevorans</name>
    <dbReference type="NCBI Taxonomy" id="2695856"/>
    <lineage>
        <taxon>Bacteria</taxon>
        <taxon>Pseudomonadati</taxon>
        <taxon>Pseudomonadota</taxon>
        <taxon>Gammaproteobacteria</taxon>
        <taxon>Steroidobacterales</taxon>
        <taxon>Steroidobacteraceae</taxon>
        <taxon>Steroidobacter</taxon>
    </lineage>
</organism>
<dbReference type="Gene3D" id="2.60.40.1180">
    <property type="entry name" value="Golgi alpha-mannosidase II"/>
    <property type="match status" value="1"/>
</dbReference>
<evidence type="ECO:0000256" key="5">
    <source>
        <dbReference type="ARBA" id="ARBA00022801"/>
    </source>
</evidence>
<evidence type="ECO:0000256" key="7">
    <source>
        <dbReference type="ARBA" id="ARBA00023295"/>
    </source>
</evidence>
<evidence type="ECO:0000313" key="11">
    <source>
        <dbReference type="Proteomes" id="UP000445000"/>
    </source>
</evidence>
<dbReference type="GO" id="GO:0046556">
    <property type="term" value="F:alpha-L-arabinofuranosidase activity"/>
    <property type="evidence" value="ECO:0007669"/>
    <property type="project" value="UniProtKB-EC"/>
</dbReference>
<keyword evidence="11" id="KW-1185">Reference proteome</keyword>
<comment type="subunit">
    <text evidence="3">Homohexamer; trimer of dimers.</text>
</comment>
<keyword evidence="7" id="KW-0326">Glycosidase</keyword>
<protein>
    <recommendedName>
        <fullName evidence="4">non-reducing end alpha-L-arabinofuranosidase</fullName>
        <ecNumber evidence="4">3.2.1.55</ecNumber>
    </recommendedName>
</protein>
<evidence type="ECO:0000256" key="4">
    <source>
        <dbReference type="ARBA" id="ARBA00012670"/>
    </source>
</evidence>
<proteinExistence type="inferred from homology"/>
<comment type="caution">
    <text evidence="10">The sequence shown here is derived from an EMBL/GenBank/DDBJ whole genome shotgun (WGS) entry which is preliminary data.</text>
</comment>
<dbReference type="Pfam" id="PF22848">
    <property type="entry name" value="ASD1_dom"/>
    <property type="match status" value="1"/>
</dbReference>
<feature type="signal peptide" evidence="8">
    <location>
        <begin position="1"/>
        <end position="21"/>
    </location>
</feature>
<feature type="chain" id="PRO_5032703097" description="non-reducing end alpha-L-arabinofuranosidase" evidence="8">
    <location>
        <begin position="22"/>
        <end position="516"/>
    </location>
</feature>
<dbReference type="SUPFAM" id="SSF51445">
    <property type="entry name" value="(Trans)glycosidases"/>
    <property type="match status" value="1"/>
</dbReference>
<dbReference type="AlphaFoldDB" id="A0A829YKK5"/>
<reference evidence="11" key="1">
    <citation type="submission" date="2020-01" db="EMBL/GenBank/DDBJ databases">
        <title>'Steroidobacter agaridevorans' sp. nov., agar-degrading bacteria isolated from rhizosphere soils.</title>
        <authorList>
            <person name="Ikenaga M."/>
            <person name="Kataoka M."/>
            <person name="Murouchi A."/>
            <person name="Katsuragi S."/>
            <person name="Sakai M."/>
        </authorList>
    </citation>
    <scope>NUCLEOTIDE SEQUENCE [LARGE SCALE GENOMIC DNA]</scope>
    <source>
        <strain evidence="11">YU21-B</strain>
    </source>
</reference>
<feature type="domain" description="Alpha-L-arabinofuranosidase C-terminal" evidence="9">
    <location>
        <begin position="319"/>
        <end position="509"/>
    </location>
</feature>
<dbReference type="InterPro" id="IPR010720">
    <property type="entry name" value="Alpha-L-AF_C"/>
</dbReference>
<evidence type="ECO:0000256" key="1">
    <source>
        <dbReference type="ARBA" id="ARBA00001462"/>
    </source>
</evidence>
<evidence type="ECO:0000256" key="6">
    <source>
        <dbReference type="ARBA" id="ARBA00023277"/>
    </source>
</evidence>
<gene>
    <name evidence="10" type="ORF">GCM10011487_53220</name>
</gene>
<dbReference type="PANTHER" id="PTHR43576:SF2">
    <property type="entry name" value="INTRACELLULAR EXO-ALPHA-L-ARABINOFURANOSIDASE 2"/>
    <property type="match status" value="1"/>
</dbReference>
<evidence type="ECO:0000313" key="10">
    <source>
        <dbReference type="EMBL" id="GFE83322.1"/>
    </source>
</evidence>
<keyword evidence="6" id="KW-0119">Carbohydrate metabolism</keyword>
<name>A0A829YKK5_9GAMM</name>
<dbReference type="RefSeq" id="WP_161814953.1">
    <property type="nucleotide sequence ID" value="NZ_BLJN01000006.1"/>
</dbReference>
<dbReference type="SMART" id="SM00813">
    <property type="entry name" value="Alpha-L-AF_C"/>
    <property type="match status" value="1"/>
</dbReference>
<dbReference type="SUPFAM" id="SSF51011">
    <property type="entry name" value="Glycosyl hydrolase domain"/>
    <property type="match status" value="1"/>
</dbReference>
<keyword evidence="8" id="KW-0732">Signal</keyword>
<dbReference type="GO" id="GO:0000272">
    <property type="term" value="P:polysaccharide catabolic process"/>
    <property type="evidence" value="ECO:0007669"/>
    <property type="project" value="TreeGrafter"/>
</dbReference>
<sequence>MTIRLSALLLLSVVSFSAAQAESLRASVTVQTDRPGSVIDPGIYGQFAEHLGRGVYEGVWVGESSPIPNTRGIRNDVVAALKELGVPVLRWPGGCFADEYHWRDGIGPRNQRPTRINTTWGGVVDDNAFGTHEFMDFAEMIGAEVYVNGNVGTGSVQEMAEWVEYMTADNNSTLAQLRRANGRDKPWRLHYFAVGNETWGCGGNMRPEFYADLYRQYATFIKTPRDNKPQRIASGANGSNTEWTEVLMREAGKHMDAISVHYYTLPRGEWKDKGAATRFPESEWMSTFKRTLRMDEILTNHGKIMDRYDPERRVALLVDEWGTWYDVEPGTNEGFLYQQNSLRDALVAAINFNIFHRHAARVRMTNIAQMVNVLQAMILTDGPKMLKTPTYHAFALYKPFRGATHVPVEVSTAEYKLDAESVPAVHATAARDQAGALHIALTNLDPHRAATVELRLPGQTIKALQGQILTAASTDAINTFEAPDAVRPAPFKVPRARGDRLQLEVPAKALLVLSQR</sequence>
<evidence type="ECO:0000256" key="2">
    <source>
        <dbReference type="ARBA" id="ARBA00007186"/>
    </source>
</evidence>
<dbReference type="Gene3D" id="3.20.20.80">
    <property type="entry name" value="Glycosidases"/>
    <property type="match status" value="1"/>
</dbReference>
<evidence type="ECO:0000256" key="3">
    <source>
        <dbReference type="ARBA" id="ARBA00011165"/>
    </source>
</evidence>
<accession>A0A829YKK5</accession>
<dbReference type="Proteomes" id="UP000445000">
    <property type="component" value="Unassembled WGS sequence"/>
</dbReference>